<dbReference type="PANTHER" id="PTHR37469:SF2">
    <property type="entry name" value="CELLOBIONIC ACID PHOSPHORYLASE"/>
    <property type="match status" value="1"/>
</dbReference>
<dbReference type="InterPro" id="IPR011013">
    <property type="entry name" value="Gal_mutarotase_sf_dom"/>
</dbReference>
<keyword evidence="1" id="KW-0328">Glycosyltransferase</keyword>
<dbReference type="Proteomes" id="UP001041814">
    <property type="component" value="Unassembled WGS sequence"/>
</dbReference>
<evidence type="ECO:0000259" key="6">
    <source>
        <dbReference type="Pfam" id="PF17167"/>
    </source>
</evidence>
<name>A0ABS1DVU5_RUBGE</name>
<dbReference type="InterPro" id="IPR037820">
    <property type="entry name" value="GH94N_NdvB"/>
</dbReference>
<feature type="transmembrane region" description="Helical" evidence="3">
    <location>
        <begin position="408"/>
        <end position="430"/>
    </location>
</feature>
<dbReference type="Pfam" id="PF17167">
    <property type="entry name" value="Glyco_hydro_94"/>
    <property type="match status" value="1"/>
</dbReference>
<sequence length="2743" mass="296312">MAARPAAEPVVPPALQALLQDRLAPLLPPVRSEIFGPQRFAQHGRSLGLTHEARAPAWAGASFFPRLRSNIGMLRRAHAVIAAQAAAGEEPSPAALWLLDNFYLIDAQLEAIHDGLPRSYFRRLPLLQAEPLAGLPRIYGVAWAYVAHTDSAFDEGLLVTFLVAYQETRELVLAEMWALPTVLRVVLVENLRRLAERLATHQAARELANRCAEHIGDGADAVAALEPLHRQMVERGAGDVFLAQLGERLREYPLGLGERVPDAVRDWLQQRLPNLAALQLQLGVEQAADNLSVGNAVNTLRTIGDADWPEIVARCSPLMQRLMGNPLFAAEHHRSRDATLHAVEKLARRCHCSEMQVAGVLLELVRGGEGASAAAGHWLDGPGRPALARALGLAEPVAAAWRRLRPGVLLPVYLAAVALGTALLVAAVLPPGAQPPWLLLLLAWPASEAAIALLHRLLSESTLPRHLPRLALAGGIPVEHRVLVVVPALLGDRGTIDALVHRLLLHQLANPEPNAQFALLSDWADAEAAGAAGDAELLAHAVAAVGALNRTQGAAASRFLLLHRARRFSRSEKRWIGWERKRGKLEQLVAVLVEGAGGPEDLPHAFVDLGPLSVPAPDTRYVVTLDGDTQLPPGRLRELVGVAAHPANRPRLAPGARRVGAGYGILQPRLVTPLPQPREDTFFHRLFAGQSGVDPYSAASSEVYQDLFGEGSFSGKGLLDVQAVYAVLAGRLPEGEVLSHDLLEGALARCAVVTDITLVEDAPFHAEVAASRVQRWTRGDWQLLPILLRSLLQPGRLPLGAVNRWKLADNLRRSLVAPVSLALLLLALAGLGLAPLTTLALVATAFGAGPLMGALAATVPGREHVARRHFYAQAGRDLARALGGVLWHLAMLLQHALLALDAIGLALWRVFFSRRLLLQWTTAAAAQAAARDELSAALRRHWDVPALAALAGAGLWLLATPYPVCAALLCTLWAGAPLWSWAVSRTGFTRQPQACPPEDMAYLRGVARDTWRFFERCVGPADHHLPPDNLQTQPQEMLARRTSPTNIGLYLLATACAQRFGWIDRDEMLQRLEATLDTLDTLARHRGHFLNWYDTATGNPLLPMYVSTADSGNLSAHLLAVAQACLELARGSAPVPLAEDQARLQALAARCQGLAWAPDFAFLYHPQRHLLHIGWRVAELQADSGLYDLLASESRVASLLAIAKGDVPVRHWAALARPFYAVGVTAGLRSWSGSMFEYLMPTLVLAEPHGSVLYEAGLAALQEQRDYAAALGVPWGISESAYAGCDHTLAYQYAPQGVPRLALRRTPPDELVVAPYATALAAQLQPHRASRNYAALQGLGARGGMGFIEALDFTPARQTGGEALTLVHTVMAHHQGMSIVALANVLLDGAPQRWGMADPHVEAVSSLLHERAPREVSRLAALPALLQQPLPHRPAPTLLREVRPGVHAVEPTHLLSNGRYSVALRANGAGRSRCGGRDIHRSRDDALRDAHGHFLYLRRGDERALVSLTQHPAPDPAATYRSVFHADRVSFEARWRDVHAQLTVWVSPEDDVEFRRVELSHDGDEALEIELVSAFEVTLAEPAADEAHPAFGNLFVSARRHGAQRALLFERRPRLANEPALHMAHFLAESAPEVLQLRHQVDRRRWLGRNRPAWLPRGALEDGGVADADGFETLDTGLDPVCVLGLRLRLAPGAKVRLTFATAAAEDAQTLQAMVDKYLEPSHVERASRLSATLAGVRLRALRLGADSFTRLQSLTTALMLTLTRAQPADAGPSDRRLLWRFGLSGERPLVLVAAATLPGLGLVRSLSQALGQWSWGGVACDLVVINAEPAAYDMPLQRELTALRERHDADAAARPQQAASGWHLLLASDLSAAELATLRTIARISLRADGRTLAAQLDDWADGLELELGRRPDDEHEPLAAAPHAAAAVPAPAGRFYTDGAFGFDVASTLRPPRPWCNVLANENFGSVLSETGGGCSWAVNSRMNQLTPWSNDAVADASGEWLLLQDERTRQVWSAAPSAAAEPGLHYRVVHEPGRTRISHRRGDLEVQASWCVDADAAVRQLQLRIHNHGAERQLLRLVGVCEWQLGARLGDRAGVHTEHCRLPAAGGASSVLLATQQEHGGGFGAGTAFLAWAGGDAGADWTCHRRELFDRRGRPVLPNRFGSRQGSGLDPCAALALGVELAPGASVEHTLLLGWAAEPAQALELAARAVAVAAPARLALALGRWQALLGAVTVATPDPLFDVMVNRWLPYQTLACRLWAKAGFYQAGGATGFRDQLQDAVALAWAAPQLLRQQILRCAARQFAEGDVQHWWHAPGGAGVRTHFSDDLLWLPYAVSQHLARGGDAALLDEQVPFIEGLQIPAGAEDVYGTPSVSAAGAGVYEHAARAIDRSLRVGVHGLPLMGSGDWNDGMNRVGHEGRGESVWLAWFLCRVVADFGPLARTRGEGERAQRWDDAAEGWRAALRGPAWDGQWYRRAFFDDGSVLGSSANAEARIDLVAQSWAVLSGVAAPGRRRLALAAVQAQLVDTDAGLIRLLHPPLALAVPSAGYIQAYPPGVRENGGQYSHAGVWALMALLQQAHGAAEPQATMDQAWRWWQYLSPAHRAAVPAQAALYEAEPYVMAGDVYSAAPWTGRAGWSWYTGSAAWMQRAAVESIFGLVMGAGRLRLQPALPGHWPRAELTLRRGSLVLRFLLRRAEPDAADVETGAWGAGSVGELSVGEELDWSGLDGEHVFVVPLPPRP</sequence>
<protein>
    <submittedName>
        <fullName evidence="7">Carbohydrate-binding protein</fullName>
    </submittedName>
</protein>
<keyword evidence="3" id="KW-1133">Transmembrane helix</keyword>
<evidence type="ECO:0000313" key="7">
    <source>
        <dbReference type="EMBL" id="MBK1713613.1"/>
    </source>
</evidence>
<feature type="domain" description="Glycosyl hydrolase 94 supersandwich" evidence="4">
    <location>
        <begin position="1950"/>
        <end position="2211"/>
    </location>
</feature>
<keyword evidence="2" id="KW-0808">Transferase</keyword>
<dbReference type="InterPro" id="IPR033432">
    <property type="entry name" value="GH94_catalytic"/>
</dbReference>
<organism evidence="7 8">
    <name type="scientific">Rubrivivax gelatinosus</name>
    <name type="common">Rhodocyclus gelatinosus</name>
    <name type="synonym">Rhodopseudomonas gelatinosa</name>
    <dbReference type="NCBI Taxonomy" id="28068"/>
    <lineage>
        <taxon>Bacteria</taxon>
        <taxon>Pseudomonadati</taxon>
        <taxon>Pseudomonadota</taxon>
        <taxon>Betaproteobacteria</taxon>
        <taxon>Burkholderiales</taxon>
        <taxon>Sphaerotilaceae</taxon>
        <taxon>Rubrivivax</taxon>
    </lineage>
</organism>
<dbReference type="SMART" id="SM01068">
    <property type="entry name" value="CBM_X"/>
    <property type="match status" value="2"/>
</dbReference>
<feature type="domain" description="Glycosyl hydrolase 94 supersandwich" evidence="4">
    <location>
        <begin position="1450"/>
        <end position="1720"/>
    </location>
</feature>
<keyword evidence="3" id="KW-0472">Membrane</keyword>
<reference evidence="7" key="2">
    <citation type="journal article" date="2020" name="Microorganisms">
        <title>Osmotic Adaptation and Compatible Solute Biosynthesis of Phototrophic Bacteria as Revealed from Genome Analyses.</title>
        <authorList>
            <person name="Imhoff J.F."/>
            <person name="Rahn T."/>
            <person name="Kunzel S."/>
            <person name="Keller A."/>
            <person name="Neulinger S.C."/>
        </authorList>
    </citation>
    <scope>NUCLEOTIDE SEQUENCE</scope>
    <source>
        <strain evidence="7">IM 151</strain>
    </source>
</reference>
<keyword evidence="3" id="KW-0812">Transmembrane</keyword>
<feature type="domain" description="Glycoamylase-like" evidence="5">
    <location>
        <begin position="1190"/>
        <end position="1386"/>
    </location>
</feature>
<proteinExistence type="predicted"/>
<dbReference type="SUPFAM" id="SSF74650">
    <property type="entry name" value="Galactose mutarotase-like"/>
    <property type="match status" value="2"/>
</dbReference>
<evidence type="ECO:0000259" key="5">
    <source>
        <dbReference type="Pfam" id="PF10091"/>
    </source>
</evidence>
<dbReference type="RefSeq" id="WP_200378851.1">
    <property type="nucleotide sequence ID" value="NZ_NRRU01000042.1"/>
</dbReference>
<feature type="transmembrane region" description="Helical" evidence="3">
    <location>
        <begin position="881"/>
        <end position="908"/>
    </location>
</feature>
<dbReference type="InterPro" id="IPR019282">
    <property type="entry name" value="Glycoamylase-like_cons_dom"/>
</dbReference>
<dbReference type="Pfam" id="PF10091">
    <property type="entry name" value="Glycoamylase"/>
    <property type="match status" value="1"/>
</dbReference>
<feature type="transmembrane region" description="Helical" evidence="3">
    <location>
        <begin position="814"/>
        <end position="833"/>
    </location>
</feature>
<evidence type="ECO:0000256" key="1">
    <source>
        <dbReference type="ARBA" id="ARBA00022676"/>
    </source>
</evidence>
<dbReference type="InterPro" id="IPR012341">
    <property type="entry name" value="6hp_glycosidase-like_sf"/>
</dbReference>
<dbReference type="Gene3D" id="1.50.10.140">
    <property type="match status" value="1"/>
</dbReference>
<evidence type="ECO:0000259" key="4">
    <source>
        <dbReference type="Pfam" id="PF06165"/>
    </source>
</evidence>
<keyword evidence="8" id="KW-1185">Reference proteome</keyword>
<dbReference type="Gene3D" id="1.50.10.10">
    <property type="match status" value="1"/>
</dbReference>
<dbReference type="InterPro" id="IPR008928">
    <property type="entry name" value="6-hairpin_glycosidase_sf"/>
</dbReference>
<dbReference type="Gene3D" id="2.70.98.40">
    <property type="entry name" value="Glycoside hydrolase, family 65, N-terminal domain"/>
    <property type="match status" value="2"/>
</dbReference>
<dbReference type="Pfam" id="PF06165">
    <property type="entry name" value="GH94_b-supersand"/>
    <property type="match status" value="2"/>
</dbReference>
<dbReference type="EMBL" id="NRRU01000042">
    <property type="protein sequence ID" value="MBK1713613.1"/>
    <property type="molecule type" value="Genomic_DNA"/>
</dbReference>
<dbReference type="InterPro" id="IPR010383">
    <property type="entry name" value="Glyco_hydrolase_94_b-supersand"/>
</dbReference>
<gene>
    <name evidence="7" type="ORF">CKO43_12570</name>
</gene>
<dbReference type="CDD" id="cd11753">
    <property type="entry name" value="GH94N_ChvB_NdvB_2_like"/>
    <property type="match status" value="1"/>
</dbReference>
<evidence type="ECO:0000313" key="8">
    <source>
        <dbReference type="Proteomes" id="UP001041814"/>
    </source>
</evidence>
<reference evidence="7" key="1">
    <citation type="submission" date="2017-08" db="EMBL/GenBank/DDBJ databases">
        <authorList>
            <person name="Imhoff J.F."/>
            <person name="Rahn T."/>
            <person name="Kuenzel S."/>
            <person name="Neulinger S.C."/>
        </authorList>
    </citation>
    <scope>NUCLEOTIDE SEQUENCE</scope>
    <source>
        <strain evidence="7">IM 151</strain>
    </source>
</reference>
<feature type="transmembrane region" description="Helical" evidence="3">
    <location>
        <begin position="839"/>
        <end position="860"/>
    </location>
</feature>
<accession>A0ABS1DVU5</accession>
<evidence type="ECO:0000256" key="3">
    <source>
        <dbReference type="SAM" id="Phobius"/>
    </source>
</evidence>
<dbReference type="InterPro" id="IPR037018">
    <property type="entry name" value="GH65_N"/>
</dbReference>
<dbReference type="SUPFAM" id="SSF48208">
    <property type="entry name" value="Six-hairpin glycosidases"/>
    <property type="match status" value="1"/>
</dbReference>
<feature type="domain" description="Glycosyl hydrolase 94 catalytic" evidence="6">
    <location>
        <begin position="2228"/>
        <end position="2659"/>
    </location>
</feature>
<comment type="caution">
    <text evidence="7">The sequence shown here is derived from an EMBL/GenBank/DDBJ whole genome shotgun (WGS) entry which is preliminary data.</text>
</comment>
<dbReference type="InterPro" id="IPR052047">
    <property type="entry name" value="GH94_Enzymes"/>
</dbReference>
<dbReference type="PANTHER" id="PTHR37469">
    <property type="entry name" value="CELLOBIONIC ACID PHOSPHORYLASE-RELATED"/>
    <property type="match status" value="1"/>
</dbReference>
<evidence type="ECO:0000256" key="2">
    <source>
        <dbReference type="ARBA" id="ARBA00022679"/>
    </source>
</evidence>